<protein>
    <submittedName>
        <fullName evidence="1">Uncharacterized protein</fullName>
    </submittedName>
</protein>
<gene>
    <name evidence="1" type="ORF">CTRU02_206156</name>
</gene>
<proteinExistence type="predicted"/>
<accession>A0ACC3Z621</accession>
<evidence type="ECO:0000313" key="2">
    <source>
        <dbReference type="Proteomes" id="UP000805649"/>
    </source>
</evidence>
<name>A0ACC3Z621_COLTU</name>
<dbReference type="Proteomes" id="UP000805649">
    <property type="component" value="Unassembled WGS sequence"/>
</dbReference>
<sequence length="121" mass="12608">MDNTQSRNAAAAAASTAASIAPNQGSITSGFKSRVMPMEERLTAAKVNLRDFLKDLDLEVCGGGKGIGTCASQRGRVECAKNVIAQVDAALTSSTGVVAMHKRTSRLDPKDLLGIGKQFAN</sequence>
<dbReference type="EMBL" id="VUJX02000003">
    <property type="protein sequence ID" value="KAL0939546.1"/>
    <property type="molecule type" value="Genomic_DNA"/>
</dbReference>
<keyword evidence="2" id="KW-1185">Reference proteome</keyword>
<evidence type="ECO:0000313" key="1">
    <source>
        <dbReference type="EMBL" id="KAL0939546.1"/>
    </source>
</evidence>
<organism evidence="1 2">
    <name type="scientific">Colletotrichum truncatum</name>
    <name type="common">Anthracnose fungus</name>
    <name type="synonym">Colletotrichum capsici</name>
    <dbReference type="NCBI Taxonomy" id="5467"/>
    <lineage>
        <taxon>Eukaryota</taxon>
        <taxon>Fungi</taxon>
        <taxon>Dikarya</taxon>
        <taxon>Ascomycota</taxon>
        <taxon>Pezizomycotina</taxon>
        <taxon>Sordariomycetes</taxon>
        <taxon>Hypocreomycetidae</taxon>
        <taxon>Glomerellales</taxon>
        <taxon>Glomerellaceae</taxon>
        <taxon>Colletotrichum</taxon>
        <taxon>Colletotrichum truncatum species complex</taxon>
    </lineage>
</organism>
<reference evidence="1 2" key="1">
    <citation type="journal article" date="2020" name="Phytopathology">
        <title>Genome Sequence Resources of Colletotrichum truncatum, C. plurivorum, C. musicola, and C. sojae: Four Species Pathogenic to Soybean (Glycine max).</title>
        <authorList>
            <person name="Rogerio F."/>
            <person name="Boufleur T.R."/>
            <person name="Ciampi-Guillardi M."/>
            <person name="Sukno S.A."/>
            <person name="Thon M.R."/>
            <person name="Massola Junior N.S."/>
            <person name="Baroncelli R."/>
        </authorList>
    </citation>
    <scope>NUCLEOTIDE SEQUENCE [LARGE SCALE GENOMIC DNA]</scope>
    <source>
        <strain evidence="1 2">CMES1059</strain>
    </source>
</reference>
<comment type="caution">
    <text evidence="1">The sequence shown here is derived from an EMBL/GenBank/DDBJ whole genome shotgun (WGS) entry which is preliminary data.</text>
</comment>